<accession>A0ACC1MKL4</accession>
<organism evidence="1 2">
    <name type="scientific">Trametes sanguinea</name>
    <dbReference type="NCBI Taxonomy" id="158606"/>
    <lineage>
        <taxon>Eukaryota</taxon>
        <taxon>Fungi</taxon>
        <taxon>Dikarya</taxon>
        <taxon>Basidiomycota</taxon>
        <taxon>Agaricomycotina</taxon>
        <taxon>Agaricomycetes</taxon>
        <taxon>Polyporales</taxon>
        <taxon>Polyporaceae</taxon>
        <taxon>Trametes</taxon>
    </lineage>
</organism>
<dbReference type="Proteomes" id="UP001144978">
    <property type="component" value="Unassembled WGS sequence"/>
</dbReference>
<comment type="caution">
    <text evidence="1">The sequence shown here is derived from an EMBL/GenBank/DDBJ whole genome shotgun (WGS) entry which is preliminary data.</text>
</comment>
<evidence type="ECO:0000313" key="1">
    <source>
        <dbReference type="EMBL" id="KAJ2967470.1"/>
    </source>
</evidence>
<reference evidence="1" key="1">
    <citation type="submission" date="2022-08" db="EMBL/GenBank/DDBJ databases">
        <title>Genome Sequence of Pycnoporus sanguineus.</title>
        <authorList>
            <person name="Buettner E."/>
        </authorList>
    </citation>
    <scope>NUCLEOTIDE SEQUENCE</scope>
    <source>
        <strain evidence="1">CG-C14</strain>
    </source>
</reference>
<protein>
    <submittedName>
        <fullName evidence="1">Uncharacterized protein</fullName>
    </submittedName>
</protein>
<sequence>MRSRATLRWDDPAGQDDGCGNISTVPSGDITFWGLIDAGYLNANGTVAAGIDHVFDACSQTPFVYNEKTGVMISYDDAQSFAAKGAFIKSQKLRGFAMWEAGGDSHDILLDSIRAAVGF</sequence>
<name>A0ACC1MKL4_9APHY</name>
<keyword evidence="2" id="KW-1185">Reference proteome</keyword>
<gene>
    <name evidence="1" type="ORF">NUW54_g13497</name>
</gene>
<dbReference type="EMBL" id="JANSHE010006306">
    <property type="protein sequence ID" value="KAJ2967470.1"/>
    <property type="molecule type" value="Genomic_DNA"/>
</dbReference>
<proteinExistence type="predicted"/>
<evidence type="ECO:0000313" key="2">
    <source>
        <dbReference type="Proteomes" id="UP001144978"/>
    </source>
</evidence>